<dbReference type="AlphaFoldDB" id="A0A3M7RCN1"/>
<evidence type="ECO:0000313" key="2">
    <source>
        <dbReference type="Proteomes" id="UP000276133"/>
    </source>
</evidence>
<comment type="caution">
    <text evidence="1">The sequence shown here is derived from an EMBL/GenBank/DDBJ whole genome shotgun (WGS) entry which is preliminary data.</text>
</comment>
<keyword evidence="2" id="KW-1185">Reference proteome</keyword>
<protein>
    <submittedName>
        <fullName evidence="1">Uncharacterized protein</fullName>
    </submittedName>
</protein>
<organism evidence="1 2">
    <name type="scientific">Brachionus plicatilis</name>
    <name type="common">Marine rotifer</name>
    <name type="synonym">Brachionus muelleri</name>
    <dbReference type="NCBI Taxonomy" id="10195"/>
    <lineage>
        <taxon>Eukaryota</taxon>
        <taxon>Metazoa</taxon>
        <taxon>Spiralia</taxon>
        <taxon>Gnathifera</taxon>
        <taxon>Rotifera</taxon>
        <taxon>Eurotatoria</taxon>
        <taxon>Monogononta</taxon>
        <taxon>Pseudotrocha</taxon>
        <taxon>Ploima</taxon>
        <taxon>Brachionidae</taxon>
        <taxon>Brachionus</taxon>
    </lineage>
</organism>
<dbReference type="Proteomes" id="UP000276133">
    <property type="component" value="Unassembled WGS sequence"/>
</dbReference>
<evidence type="ECO:0000313" key="1">
    <source>
        <dbReference type="EMBL" id="RNA21035.1"/>
    </source>
</evidence>
<dbReference type="EMBL" id="REGN01003747">
    <property type="protein sequence ID" value="RNA21035.1"/>
    <property type="molecule type" value="Genomic_DNA"/>
</dbReference>
<reference evidence="1 2" key="1">
    <citation type="journal article" date="2018" name="Sci. Rep.">
        <title>Genomic signatures of local adaptation to the degree of environmental predictability in rotifers.</title>
        <authorList>
            <person name="Franch-Gras L."/>
            <person name="Hahn C."/>
            <person name="Garcia-Roger E.M."/>
            <person name="Carmona M.J."/>
            <person name="Serra M."/>
            <person name="Gomez A."/>
        </authorList>
    </citation>
    <scope>NUCLEOTIDE SEQUENCE [LARGE SCALE GENOMIC DNA]</scope>
    <source>
        <strain evidence="1">HYR1</strain>
    </source>
</reference>
<name>A0A3M7RCN1_BRAPC</name>
<proteinExistence type="predicted"/>
<accession>A0A3M7RCN1</accession>
<gene>
    <name evidence="1" type="ORF">BpHYR1_019488</name>
</gene>
<sequence length="113" mass="13130">MTKKKAFLRSIVTRPVSFELGGEKKIVYLSRYFGSWLIKNDNSPRIEIEYEGKNRISNCVKPLFLFTKVNALVNRIFVINEEKSYAKLRKIGEIAWFSKAKRAKVVNKNSEAK</sequence>